<organism evidence="2 3">
    <name type="scientific">Onchocerca volvulus</name>
    <dbReference type="NCBI Taxonomy" id="6282"/>
    <lineage>
        <taxon>Eukaryota</taxon>
        <taxon>Metazoa</taxon>
        <taxon>Ecdysozoa</taxon>
        <taxon>Nematoda</taxon>
        <taxon>Chromadorea</taxon>
        <taxon>Rhabditida</taxon>
        <taxon>Spirurina</taxon>
        <taxon>Spiruromorpha</taxon>
        <taxon>Filarioidea</taxon>
        <taxon>Onchocercidae</taxon>
        <taxon>Onchocerca</taxon>
    </lineage>
</organism>
<evidence type="ECO:0008006" key="4">
    <source>
        <dbReference type="Google" id="ProtNLM"/>
    </source>
</evidence>
<accession>A0A8R1XZY0</accession>
<dbReference type="Proteomes" id="UP000024404">
    <property type="component" value="Unassembled WGS sequence"/>
</dbReference>
<reference evidence="3" key="1">
    <citation type="submission" date="2013-10" db="EMBL/GenBank/DDBJ databases">
        <title>Genome sequencing of Onchocerca volvulus.</title>
        <authorList>
            <person name="Cotton J."/>
            <person name="Tsai J."/>
            <person name="Stanley E."/>
            <person name="Tracey A."/>
            <person name="Holroyd N."/>
            <person name="Lustigman S."/>
            <person name="Berriman M."/>
        </authorList>
    </citation>
    <scope>NUCLEOTIDE SEQUENCE</scope>
</reference>
<evidence type="ECO:0000256" key="1">
    <source>
        <dbReference type="SAM" id="SignalP"/>
    </source>
</evidence>
<dbReference type="AlphaFoldDB" id="A0A8R1XZY0"/>
<reference evidence="2" key="2">
    <citation type="submission" date="2022-06" db="UniProtKB">
        <authorList>
            <consortium name="EnsemblMetazoa"/>
        </authorList>
    </citation>
    <scope>IDENTIFICATION</scope>
</reference>
<proteinExistence type="predicted"/>
<evidence type="ECO:0000313" key="3">
    <source>
        <dbReference type="Proteomes" id="UP000024404"/>
    </source>
</evidence>
<dbReference type="EnsemblMetazoa" id="OVOC5324.1">
    <property type="protein sequence ID" value="OVOC5324.1"/>
    <property type="gene ID" value="WBGene00242133"/>
</dbReference>
<evidence type="ECO:0000313" key="2">
    <source>
        <dbReference type="EnsemblMetazoa" id="OVOC5324.1"/>
    </source>
</evidence>
<sequence>MSFNGGALTLVFLFQFPVNVKFSYCEIITTEQMTGWQFWNSSCLSPAYRRRQQQSANFHLYYPFHIFFDL</sequence>
<keyword evidence="1" id="KW-0732">Signal</keyword>
<name>A0A8R1XZY0_ONCVO</name>
<protein>
    <recommendedName>
        <fullName evidence="4">Secreted protein</fullName>
    </recommendedName>
</protein>
<feature type="chain" id="PRO_5035853569" description="Secreted protein" evidence="1">
    <location>
        <begin position="26"/>
        <end position="70"/>
    </location>
</feature>
<keyword evidence="3" id="KW-1185">Reference proteome</keyword>
<dbReference type="EMBL" id="CMVM020000154">
    <property type="status" value="NOT_ANNOTATED_CDS"/>
    <property type="molecule type" value="Genomic_DNA"/>
</dbReference>
<feature type="signal peptide" evidence="1">
    <location>
        <begin position="1"/>
        <end position="25"/>
    </location>
</feature>